<reference evidence="3 4" key="1">
    <citation type="submission" date="2018-05" db="EMBL/GenBank/DDBJ databases">
        <authorList>
            <person name="Goeker M."/>
            <person name="Huntemann M."/>
            <person name="Clum A."/>
            <person name="Pillay M."/>
            <person name="Palaniappan K."/>
            <person name="Varghese N."/>
            <person name="Mikhailova N."/>
            <person name="Stamatis D."/>
            <person name="Reddy T."/>
            <person name="Daum C."/>
            <person name="Shapiro N."/>
            <person name="Ivanova N."/>
            <person name="Kyrpides N."/>
            <person name="Woyke T."/>
        </authorList>
    </citation>
    <scope>NUCLEOTIDE SEQUENCE [LARGE SCALE GENOMIC DNA]</scope>
    <source>
        <strain evidence="3 4">DSM 26524</strain>
    </source>
</reference>
<keyword evidence="4" id="KW-1185">Reference proteome</keyword>
<feature type="compositionally biased region" description="Polar residues" evidence="1">
    <location>
        <begin position="130"/>
        <end position="139"/>
    </location>
</feature>
<dbReference type="EMBL" id="QGGY01000006">
    <property type="protein sequence ID" value="PWJ75572.1"/>
    <property type="molecule type" value="Genomic_DNA"/>
</dbReference>
<dbReference type="Pfam" id="PF13529">
    <property type="entry name" value="Peptidase_C39_2"/>
    <property type="match status" value="1"/>
</dbReference>
<feature type="region of interest" description="Disordered" evidence="1">
    <location>
        <begin position="85"/>
        <end position="220"/>
    </location>
</feature>
<dbReference type="GO" id="GO:0006508">
    <property type="term" value="P:proteolysis"/>
    <property type="evidence" value="ECO:0007669"/>
    <property type="project" value="UniProtKB-KW"/>
</dbReference>
<comment type="caution">
    <text evidence="3">The sequence shown here is derived from an EMBL/GenBank/DDBJ whole genome shotgun (WGS) entry which is preliminary data.</text>
</comment>
<name>A0AB73T4E5_9FIRM</name>
<proteinExistence type="predicted"/>
<feature type="compositionally biased region" description="Acidic residues" evidence="1">
    <location>
        <begin position="117"/>
        <end position="127"/>
    </location>
</feature>
<dbReference type="RefSeq" id="WP_257497649.1">
    <property type="nucleotide sequence ID" value="NZ_JANKBI010000004.1"/>
</dbReference>
<feature type="compositionally biased region" description="Basic and acidic residues" evidence="1">
    <location>
        <begin position="89"/>
        <end position="109"/>
    </location>
</feature>
<dbReference type="AlphaFoldDB" id="A0AB73T4E5"/>
<feature type="compositionally biased region" description="Basic and acidic residues" evidence="1">
    <location>
        <begin position="46"/>
        <end position="55"/>
    </location>
</feature>
<evidence type="ECO:0000313" key="3">
    <source>
        <dbReference type="EMBL" id="PWJ75572.1"/>
    </source>
</evidence>
<feature type="compositionally biased region" description="Basic and acidic residues" evidence="1">
    <location>
        <begin position="140"/>
        <end position="188"/>
    </location>
</feature>
<dbReference type="Proteomes" id="UP000245412">
    <property type="component" value="Unassembled WGS sequence"/>
</dbReference>
<sequence>MKIKKEPETRETEKIENTIETEKIKETKEIEETENINETESIEEAESIKEAENTKASKPGIWKLLGKGFILAAVVLLLMSCLPEDPDDHDDRSVYAAREDKDLTKKAEDTDGQEPGAEQETESEQESDSGQRSESGQGTDSERKSKSEKEAGAEQKSKSGKDIGAEQKSESGQEAEPEQKLKSEREAEPVSGQETGPGQGAESEPETASGPKKRSGEETLTAASKKALILKNKDQYPEDILKLLEINSMEAIDFVLDYPEKKGQVYADDIEDDYEEGKIPLLIQWDERWGYGSYGNNVVAVSGCGPTCMAMVIAGLTGNTDVTPYTMAKYSDENGYVTQEGNTMWTFIREGGLDYGVAGTDIALDEEIVKEALQAGKPVICSMRPGDFTTSGHFIVLTGYEDGMISVNDPASRIRSSQLWTFERLAPQIKNLWMCEYIGGENTDDVTYEDDYEYSEYEEYNEYEEYAGDEEYYDY</sequence>
<dbReference type="InterPro" id="IPR039564">
    <property type="entry name" value="Peptidase_C39-like"/>
</dbReference>
<dbReference type="GO" id="GO:0008233">
    <property type="term" value="F:peptidase activity"/>
    <property type="evidence" value="ECO:0007669"/>
    <property type="project" value="UniProtKB-KW"/>
</dbReference>
<protein>
    <submittedName>
        <fullName evidence="3">Papain like cysteine protease AvrRpt2</fullName>
    </submittedName>
</protein>
<keyword evidence="3" id="KW-0378">Hydrolase</keyword>
<feature type="compositionally biased region" description="Acidic residues" evidence="1">
    <location>
        <begin position="31"/>
        <end position="45"/>
    </location>
</feature>
<evidence type="ECO:0000313" key="4">
    <source>
        <dbReference type="Proteomes" id="UP000245412"/>
    </source>
</evidence>
<gene>
    <name evidence="3" type="ORF">C7383_106142</name>
</gene>
<accession>A0AB73T4E5</accession>
<organism evidence="3 4">
    <name type="scientific">Murimonas intestini</name>
    <dbReference type="NCBI Taxonomy" id="1337051"/>
    <lineage>
        <taxon>Bacteria</taxon>
        <taxon>Bacillati</taxon>
        <taxon>Bacillota</taxon>
        <taxon>Clostridia</taxon>
        <taxon>Lachnospirales</taxon>
        <taxon>Lachnospiraceae</taxon>
        <taxon>Murimonas</taxon>
    </lineage>
</organism>
<evidence type="ECO:0000259" key="2">
    <source>
        <dbReference type="Pfam" id="PF13529"/>
    </source>
</evidence>
<evidence type="ECO:0000256" key="1">
    <source>
        <dbReference type="SAM" id="MobiDB-lite"/>
    </source>
</evidence>
<feature type="compositionally biased region" description="Basic and acidic residues" evidence="1">
    <location>
        <begin position="1"/>
        <end position="30"/>
    </location>
</feature>
<dbReference type="Gene3D" id="3.90.70.10">
    <property type="entry name" value="Cysteine proteinases"/>
    <property type="match status" value="1"/>
</dbReference>
<feature type="domain" description="Peptidase C39-like" evidence="2">
    <location>
        <begin position="278"/>
        <end position="411"/>
    </location>
</feature>
<feature type="region of interest" description="Disordered" evidence="1">
    <location>
        <begin position="1"/>
        <end position="59"/>
    </location>
</feature>
<keyword evidence="3" id="KW-0645">Protease</keyword>